<dbReference type="InterPro" id="IPR050229">
    <property type="entry name" value="GlpE_sulfurtransferase"/>
</dbReference>
<dbReference type="AlphaFoldDB" id="A0A1I1SE45"/>
<dbReference type="EMBL" id="FOMR01000001">
    <property type="protein sequence ID" value="SFD44736.1"/>
    <property type="molecule type" value="Genomic_DNA"/>
</dbReference>
<dbReference type="STRING" id="640948.SAMN05216238_101383"/>
<dbReference type="InterPro" id="IPR036873">
    <property type="entry name" value="Rhodanese-like_dom_sf"/>
</dbReference>
<feature type="domain" description="Rhodanese" evidence="1">
    <location>
        <begin position="15"/>
        <end position="99"/>
    </location>
</feature>
<dbReference type="GO" id="GO:0016740">
    <property type="term" value="F:transferase activity"/>
    <property type="evidence" value="ECO:0007669"/>
    <property type="project" value="UniProtKB-KW"/>
</dbReference>
<dbReference type="PANTHER" id="PTHR43031">
    <property type="entry name" value="FAD-DEPENDENT OXIDOREDUCTASE"/>
    <property type="match status" value="1"/>
</dbReference>
<dbReference type="Pfam" id="PF00581">
    <property type="entry name" value="Rhodanese"/>
    <property type="match status" value="1"/>
</dbReference>
<dbReference type="Gene3D" id="3.40.250.10">
    <property type="entry name" value="Rhodanese-like domain"/>
    <property type="match status" value="1"/>
</dbReference>
<evidence type="ECO:0000313" key="3">
    <source>
        <dbReference type="Proteomes" id="UP000199474"/>
    </source>
</evidence>
<gene>
    <name evidence="2" type="ORF">SAMN05216238_101383</name>
</gene>
<keyword evidence="2" id="KW-0808">Transferase</keyword>
<protein>
    <submittedName>
        <fullName evidence="2">Rhodanese-related sulfurtransferase</fullName>
    </submittedName>
</protein>
<dbReference type="SUPFAM" id="SSF52821">
    <property type="entry name" value="Rhodanese/Cell cycle control phosphatase"/>
    <property type="match status" value="1"/>
</dbReference>
<dbReference type="PANTHER" id="PTHR43031:SF17">
    <property type="entry name" value="SULFURTRANSFERASE YTWF-RELATED"/>
    <property type="match status" value="1"/>
</dbReference>
<keyword evidence="3" id="KW-1185">Reference proteome</keyword>
<proteinExistence type="predicted"/>
<dbReference type="PROSITE" id="PS50206">
    <property type="entry name" value="RHODANESE_3"/>
    <property type="match status" value="1"/>
</dbReference>
<name>A0A1I1SE45_9BACI</name>
<accession>A0A1I1SE45</accession>
<sequence>MKQIDMKELTEKVKNSENVNIIDVREDDEVAQGKIPGAKHIPLGEVPSRLDEIDNSKHYYMVCRSGGRSGRASEFLEEQGYDVTNVDGGMLAWDGPTEKSND</sequence>
<dbReference type="OrthoDB" id="9800872at2"/>
<organism evidence="2 3">
    <name type="scientific">Lentibacillus persicus</name>
    <dbReference type="NCBI Taxonomy" id="640948"/>
    <lineage>
        <taxon>Bacteria</taxon>
        <taxon>Bacillati</taxon>
        <taxon>Bacillota</taxon>
        <taxon>Bacilli</taxon>
        <taxon>Bacillales</taxon>
        <taxon>Bacillaceae</taxon>
        <taxon>Lentibacillus</taxon>
    </lineage>
</organism>
<dbReference type="CDD" id="cd00158">
    <property type="entry name" value="RHOD"/>
    <property type="match status" value="1"/>
</dbReference>
<dbReference type="InterPro" id="IPR001763">
    <property type="entry name" value="Rhodanese-like_dom"/>
</dbReference>
<dbReference type="Proteomes" id="UP000199474">
    <property type="component" value="Unassembled WGS sequence"/>
</dbReference>
<evidence type="ECO:0000259" key="1">
    <source>
        <dbReference type="PROSITE" id="PS50206"/>
    </source>
</evidence>
<evidence type="ECO:0000313" key="2">
    <source>
        <dbReference type="EMBL" id="SFD44736.1"/>
    </source>
</evidence>
<reference evidence="3" key="1">
    <citation type="submission" date="2016-10" db="EMBL/GenBank/DDBJ databases">
        <authorList>
            <person name="Varghese N."/>
            <person name="Submissions S."/>
        </authorList>
    </citation>
    <scope>NUCLEOTIDE SEQUENCE [LARGE SCALE GENOMIC DNA]</scope>
    <source>
        <strain evidence="3">DSM 22530</strain>
    </source>
</reference>
<dbReference type="SMART" id="SM00450">
    <property type="entry name" value="RHOD"/>
    <property type="match status" value="1"/>
</dbReference>
<dbReference type="RefSeq" id="WP_090080453.1">
    <property type="nucleotide sequence ID" value="NZ_FOMR01000001.1"/>
</dbReference>